<evidence type="ECO:0000256" key="2">
    <source>
        <dbReference type="SAM" id="MobiDB-lite"/>
    </source>
</evidence>
<accession>A0A9P4NMT0</accession>
<feature type="compositionally biased region" description="Low complexity" evidence="2">
    <location>
        <begin position="199"/>
        <end position="210"/>
    </location>
</feature>
<feature type="compositionally biased region" description="Basic and acidic residues" evidence="2">
    <location>
        <begin position="258"/>
        <end position="283"/>
    </location>
</feature>
<evidence type="ECO:0000256" key="1">
    <source>
        <dbReference type="ARBA" id="ARBA00010348"/>
    </source>
</evidence>
<feature type="region of interest" description="Disordered" evidence="2">
    <location>
        <begin position="180"/>
        <end position="305"/>
    </location>
</feature>
<reference evidence="4" key="1">
    <citation type="journal article" date="2020" name="Stud. Mycol.">
        <title>101 Dothideomycetes genomes: a test case for predicting lifestyles and emergence of pathogens.</title>
        <authorList>
            <person name="Haridas S."/>
            <person name="Albert R."/>
            <person name="Binder M."/>
            <person name="Bloem J."/>
            <person name="Labutti K."/>
            <person name="Salamov A."/>
            <person name="Andreopoulos B."/>
            <person name="Baker S."/>
            <person name="Barry K."/>
            <person name="Bills G."/>
            <person name="Bluhm B."/>
            <person name="Cannon C."/>
            <person name="Castanera R."/>
            <person name="Culley D."/>
            <person name="Daum C."/>
            <person name="Ezra D."/>
            <person name="Gonzalez J."/>
            <person name="Henrissat B."/>
            <person name="Kuo A."/>
            <person name="Liang C."/>
            <person name="Lipzen A."/>
            <person name="Lutzoni F."/>
            <person name="Magnuson J."/>
            <person name="Mondo S."/>
            <person name="Nolan M."/>
            <person name="Ohm R."/>
            <person name="Pangilinan J."/>
            <person name="Park H.-J."/>
            <person name="Ramirez L."/>
            <person name="Alfaro M."/>
            <person name="Sun H."/>
            <person name="Tritt A."/>
            <person name="Yoshinaga Y."/>
            <person name="Zwiers L.-H."/>
            <person name="Turgeon B."/>
            <person name="Goodwin S."/>
            <person name="Spatafora J."/>
            <person name="Crous P."/>
            <person name="Grigoriev I."/>
        </authorList>
    </citation>
    <scope>NUCLEOTIDE SEQUENCE</scope>
    <source>
        <strain evidence="4">CBS 130266</strain>
    </source>
</reference>
<dbReference type="SUPFAM" id="SSF56019">
    <property type="entry name" value="The spindle assembly checkpoint protein mad2"/>
    <property type="match status" value="1"/>
</dbReference>
<dbReference type="InterPro" id="IPR045091">
    <property type="entry name" value="Mad2-like"/>
</dbReference>
<dbReference type="PROSITE" id="PS50815">
    <property type="entry name" value="HORMA"/>
    <property type="match status" value="1"/>
</dbReference>
<dbReference type="OrthoDB" id="21254at2759"/>
<keyword evidence="5" id="KW-1185">Reference proteome</keyword>
<comment type="similarity">
    <text evidence="1">Belongs to the MAD2 family.</text>
</comment>
<dbReference type="Pfam" id="PF02301">
    <property type="entry name" value="HORMA"/>
    <property type="match status" value="1"/>
</dbReference>
<dbReference type="GO" id="GO:0003677">
    <property type="term" value="F:DNA binding"/>
    <property type="evidence" value="ECO:0007669"/>
    <property type="project" value="UniProtKB-KW"/>
</dbReference>
<evidence type="ECO:0000259" key="3">
    <source>
        <dbReference type="PROSITE" id="PS50815"/>
    </source>
</evidence>
<dbReference type="Gene3D" id="3.30.900.10">
    <property type="entry name" value="HORMA domain"/>
    <property type="match status" value="1"/>
</dbReference>
<dbReference type="EMBL" id="MU007054">
    <property type="protein sequence ID" value="KAF2428664.1"/>
    <property type="molecule type" value="Genomic_DNA"/>
</dbReference>
<feature type="compositionally biased region" description="Acidic residues" evidence="2">
    <location>
        <begin position="226"/>
        <end position="235"/>
    </location>
</feature>
<dbReference type="GO" id="GO:0016035">
    <property type="term" value="C:zeta DNA polymerase complex"/>
    <property type="evidence" value="ECO:0007669"/>
    <property type="project" value="TreeGrafter"/>
</dbReference>
<comment type="caution">
    <text evidence="4">The sequence shown here is derived from an EMBL/GenBank/DDBJ whole genome shotgun (WGS) entry which is preliminary data.</text>
</comment>
<dbReference type="InterPro" id="IPR036570">
    <property type="entry name" value="HORMA_dom_sf"/>
</dbReference>
<dbReference type="PANTHER" id="PTHR11842:SF10">
    <property type="entry name" value="MITOTIC SPINDLE ASSEMBLY CHECKPOINT PROTEIN MAD2B"/>
    <property type="match status" value="1"/>
</dbReference>
<gene>
    <name evidence="4" type="ORF">EJ08DRAFT_323306</name>
</gene>
<evidence type="ECO:0000313" key="4">
    <source>
        <dbReference type="EMBL" id="KAF2428664.1"/>
    </source>
</evidence>
<dbReference type="InterPro" id="IPR003511">
    <property type="entry name" value="HORMA_dom"/>
</dbReference>
<keyword evidence="4" id="KW-0238">DNA-binding</keyword>
<dbReference type="AlphaFoldDB" id="A0A9P4NMT0"/>
<feature type="compositionally biased region" description="Low complexity" evidence="2">
    <location>
        <begin position="244"/>
        <end position="256"/>
    </location>
</feature>
<protein>
    <submittedName>
        <fullName evidence="4">DNA-binding protein</fullName>
    </submittedName>
</protein>
<name>A0A9P4NMT0_9PEZI</name>
<dbReference type="Proteomes" id="UP000800235">
    <property type="component" value="Unassembled WGS sequence"/>
</dbReference>
<sequence length="305" mass="33832">MAPRQKPDASYASLLQNFTDFLTVAIHTILAHRNVYPPESFITTRKYNHPVYQSRHPELCSWITSAVDALKTELLLGHVSKVAIVIMSPYSDPLERFVFDCKNFPFVQKGNYYLPLVRGGEEGPGVGGVPDIKVINVDMEEQFRGVFARLSTCNASLKALPEECSFTVALELRESAVPPIRHPQPWMPTEPDLQQQRVSSGSSPGAGSPGMEEFEELERFGGSGDGDGDEDDNEEEKIGGKLGGVRTVPVRTVGAGEMRFEMWIEEGGGKDEALRMDREDRGLESTQEEEEADDYSDQDVTDSEL</sequence>
<evidence type="ECO:0000313" key="5">
    <source>
        <dbReference type="Proteomes" id="UP000800235"/>
    </source>
</evidence>
<proteinExistence type="inferred from homology"/>
<feature type="compositionally biased region" description="Acidic residues" evidence="2">
    <location>
        <begin position="286"/>
        <end position="305"/>
    </location>
</feature>
<dbReference type="PANTHER" id="PTHR11842">
    <property type="entry name" value="MITOTIC SPINDLE ASSEMBLY CHECKPOINT PROTEIN MAD2"/>
    <property type="match status" value="1"/>
</dbReference>
<feature type="domain" description="HORMA" evidence="3">
    <location>
        <begin position="12"/>
        <end position="218"/>
    </location>
</feature>
<organism evidence="4 5">
    <name type="scientific">Tothia fuscella</name>
    <dbReference type="NCBI Taxonomy" id="1048955"/>
    <lineage>
        <taxon>Eukaryota</taxon>
        <taxon>Fungi</taxon>
        <taxon>Dikarya</taxon>
        <taxon>Ascomycota</taxon>
        <taxon>Pezizomycotina</taxon>
        <taxon>Dothideomycetes</taxon>
        <taxon>Pleosporomycetidae</taxon>
        <taxon>Venturiales</taxon>
        <taxon>Cylindrosympodiaceae</taxon>
        <taxon>Tothia</taxon>
    </lineage>
</organism>